<dbReference type="Proteomes" id="UP000193247">
    <property type="component" value="Unassembled WGS sequence"/>
</dbReference>
<dbReference type="EMBL" id="NCXP01000017">
    <property type="protein sequence ID" value="OSC40093.1"/>
    <property type="molecule type" value="Genomic_DNA"/>
</dbReference>
<feature type="binding site" evidence="7">
    <location>
        <position position="325"/>
    </location>
    <ligand>
        <name>substrate</name>
    </ligand>
</feature>
<dbReference type="UniPathway" id="UPA00115">
    <property type="reaction ID" value="UER00408"/>
</dbReference>
<evidence type="ECO:0000256" key="7">
    <source>
        <dbReference type="HAMAP-Rule" id="MF_00966"/>
    </source>
</evidence>
<keyword evidence="4 7" id="KW-0521">NADP</keyword>
<feature type="binding site" evidence="7">
    <location>
        <position position="172"/>
    </location>
    <ligand>
        <name>substrate</name>
    </ligand>
</feature>
<comment type="similarity">
    <text evidence="2 7">Belongs to the glucose-6-phosphate dehydrogenase family.</text>
</comment>
<protein>
    <recommendedName>
        <fullName evidence="7">Glucose-6-phosphate 1-dehydrogenase</fullName>
        <shortName evidence="7">G6PD</shortName>
        <ecNumber evidence="7">1.1.1.49</ecNumber>
    </recommendedName>
</protein>
<dbReference type="PRINTS" id="PR00079">
    <property type="entry name" value="G6PDHDRGNASE"/>
</dbReference>
<dbReference type="HAMAP" id="MF_00966">
    <property type="entry name" value="G6PD"/>
    <property type="match status" value="1"/>
</dbReference>
<keyword evidence="5 7" id="KW-0560">Oxidoreductase</keyword>
<dbReference type="STRING" id="1430326.B8W66_14270"/>
<evidence type="ECO:0000256" key="1">
    <source>
        <dbReference type="ARBA" id="ARBA00004937"/>
    </source>
</evidence>
<dbReference type="SUPFAM" id="SSF55347">
    <property type="entry name" value="Glyceraldehyde-3-phosphate dehydrogenase-like, C-terminal domain"/>
    <property type="match status" value="1"/>
</dbReference>
<comment type="catalytic activity">
    <reaction evidence="7">
        <text>D-glucose 6-phosphate + NADP(+) = 6-phospho-D-glucono-1,5-lactone + NADPH + H(+)</text>
        <dbReference type="Rhea" id="RHEA:15841"/>
        <dbReference type="ChEBI" id="CHEBI:15378"/>
        <dbReference type="ChEBI" id="CHEBI:57783"/>
        <dbReference type="ChEBI" id="CHEBI:57955"/>
        <dbReference type="ChEBI" id="CHEBI:58349"/>
        <dbReference type="ChEBI" id="CHEBI:61548"/>
        <dbReference type="EC" id="1.1.1.49"/>
    </reaction>
</comment>
<dbReference type="Pfam" id="PF02781">
    <property type="entry name" value="G6PD_C"/>
    <property type="match status" value="1"/>
</dbReference>
<organism evidence="10 11">
    <name type="scientific">Mycobacterium decipiens</name>
    <dbReference type="NCBI Taxonomy" id="1430326"/>
    <lineage>
        <taxon>Bacteria</taxon>
        <taxon>Bacillati</taxon>
        <taxon>Actinomycetota</taxon>
        <taxon>Actinomycetes</taxon>
        <taxon>Mycobacteriales</taxon>
        <taxon>Mycobacteriaceae</taxon>
        <taxon>Mycobacterium</taxon>
    </lineage>
</organism>
<feature type="binding site" evidence="7">
    <location>
        <begin position="89"/>
        <end position="90"/>
    </location>
    <ligand>
        <name>NADP(+)</name>
        <dbReference type="ChEBI" id="CHEBI:58349"/>
    </ligand>
</feature>
<keyword evidence="11" id="KW-1185">Reference proteome</keyword>
<feature type="active site" description="Proton acceptor" evidence="7">
    <location>
        <position position="234"/>
    </location>
</feature>
<proteinExistence type="inferred from homology"/>
<evidence type="ECO:0000259" key="9">
    <source>
        <dbReference type="Pfam" id="PF02781"/>
    </source>
</evidence>
<gene>
    <name evidence="7" type="primary">zwf</name>
    <name evidence="10" type="ORF">B8W66_14270</name>
</gene>
<dbReference type="PANTHER" id="PTHR23429:SF0">
    <property type="entry name" value="GLUCOSE-6-PHOSPHATE 1-DEHYDROGENASE"/>
    <property type="match status" value="1"/>
</dbReference>
<dbReference type="GO" id="GO:0009051">
    <property type="term" value="P:pentose-phosphate shunt, oxidative branch"/>
    <property type="evidence" value="ECO:0007669"/>
    <property type="project" value="TreeGrafter"/>
</dbReference>
<feature type="binding site" evidence="7">
    <location>
        <position position="176"/>
    </location>
    <ligand>
        <name>substrate</name>
    </ligand>
</feature>
<dbReference type="GO" id="GO:0005829">
    <property type="term" value="C:cytosol"/>
    <property type="evidence" value="ECO:0007669"/>
    <property type="project" value="TreeGrafter"/>
</dbReference>
<feature type="binding site" evidence="7">
    <location>
        <position position="210"/>
    </location>
    <ligand>
        <name>substrate</name>
    </ligand>
</feature>
<evidence type="ECO:0000256" key="5">
    <source>
        <dbReference type="ARBA" id="ARBA00023002"/>
    </source>
</evidence>
<dbReference type="GO" id="GO:0050661">
    <property type="term" value="F:NADP binding"/>
    <property type="evidence" value="ECO:0007669"/>
    <property type="project" value="UniProtKB-UniRule"/>
</dbReference>
<evidence type="ECO:0000256" key="2">
    <source>
        <dbReference type="ARBA" id="ARBA00009975"/>
    </source>
</evidence>
<feature type="binding site" evidence="7">
    <location>
        <position position="48"/>
    </location>
    <ligand>
        <name>NADP(+)</name>
        <dbReference type="ChEBI" id="CHEBI:58349"/>
    </ligand>
</feature>
<evidence type="ECO:0000256" key="6">
    <source>
        <dbReference type="ARBA" id="ARBA00023277"/>
    </source>
</evidence>
<comment type="caution">
    <text evidence="10">The sequence shown here is derived from an EMBL/GenBank/DDBJ whole genome shotgun (WGS) entry which is preliminary data.</text>
</comment>
<accession>A0A1X2LTJ1</accession>
<dbReference type="RefSeq" id="WP_085325734.1">
    <property type="nucleotide sequence ID" value="NZ_NCXP01000017.1"/>
</dbReference>
<dbReference type="SUPFAM" id="SSF51735">
    <property type="entry name" value="NAD(P)-binding Rossmann-fold domains"/>
    <property type="match status" value="1"/>
</dbReference>
<feature type="domain" description="Glucose-6-phosphate dehydrogenase NAD-binding" evidence="8">
    <location>
        <begin position="13"/>
        <end position="179"/>
    </location>
</feature>
<name>A0A1X2LTJ1_9MYCO</name>
<feature type="domain" description="Glucose-6-phosphate dehydrogenase C-terminal" evidence="9">
    <location>
        <begin position="184"/>
        <end position="456"/>
    </location>
</feature>
<dbReference type="OrthoDB" id="9802739at2"/>
<comment type="pathway">
    <text evidence="1 7">Carbohydrate degradation; pentose phosphate pathway; D-ribulose 5-phosphate from D-glucose 6-phosphate (oxidative stage): step 1/3.</text>
</comment>
<dbReference type="InterPro" id="IPR019796">
    <property type="entry name" value="G6P_DH_AS"/>
</dbReference>
<dbReference type="InterPro" id="IPR022675">
    <property type="entry name" value="G6P_DH_C"/>
</dbReference>
<dbReference type="PANTHER" id="PTHR23429">
    <property type="entry name" value="GLUCOSE-6-PHOSPHATE 1-DEHYDROGENASE G6PD"/>
    <property type="match status" value="1"/>
</dbReference>
<dbReference type="Pfam" id="PF00479">
    <property type="entry name" value="G6PD_N"/>
    <property type="match status" value="1"/>
</dbReference>
<dbReference type="InterPro" id="IPR001282">
    <property type="entry name" value="G6P_DH"/>
</dbReference>
<dbReference type="GO" id="GO:0004345">
    <property type="term" value="F:glucose-6-phosphate dehydrogenase activity"/>
    <property type="evidence" value="ECO:0007669"/>
    <property type="project" value="UniProtKB-UniRule"/>
</dbReference>
<sequence length="469" mass="52092">MADGGGSASDLLVIFGITGDLARKMTFRALYRLERRELLACPILGVASDDMSVEQLVERARESIGGCGEKIDDAVFDRLAGRLSYLSGDVTKAELYATLAERIGSGHRPLYYLEMPPALFAPIVENLSRTGLLDRARVAVEKPFGHDLASACELNARLRAVLAEDQILRVDHFLGKQPVVELEYLRFANQALAELWDRNSVSEIHITMAEDFGVEDRGRFYDAVGAVRDVVQNHLLQVLALVAMDPPVGPSADDLNDKKAEVFRAMSPLDPTRCVRGQYRGYTDVAGVAGDSATETFIALRTEIDNWRWAGVPIFVRAGKALPEKVTEVRLFLRRVPALGFLPNRRPAEPNQLVLRIDPDPGMRLQLSAQVGGSWRDVHLDSSFAEDLGEPIRPYERLLYAGLTGDHQLFAREDSIEQTWRIVQPVLDNPGEIHQYDRGSWGPEAAKSLLRGHHNWQQPWLPRGTGAGQ</sequence>
<evidence type="ECO:0000313" key="10">
    <source>
        <dbReference type="EMBL" id="OSC40093.1"/>
    </source>
</evidence>
<dbReference type="NCBIfam" id="TIGR00871">
    <property type="entry name" value="zwf"/>
    <property type="match status" value="1"/>
</dbReference>
<keyword evidence="3 7" id="KW-0313">Glucose metabolism</keyword>
<dbReference type="EC" id="1.1.1.49" evidence="7"/>
<comment type="function">
    <text evidence="7">Catalyzes the oxidation of glucose 6-phosphate to 6-phosphogluconolactone.</text>
</comment>
<comment type="caution">
    <text evidence="7">Lacks conserved residue(s) required for the propagation of feature annotation.</text>
</comment>
<feature type="binding site" evidence="7">
    <location>
        <position position="142"/>
    </location>
    <ligand>
        <name>NADP(+)</name>
        <dbReference type="ChEBI" id="CHEBI:58349"/>
    </ligand>
</feature>
<dbReference type="Gene3D" id="3.30.360.10">
    <property type="entry name" value="Dihydrodipicolinate Reductase, domain 2"/>
    <property type="match status" value="1"/>
</dbReference>
<dbReference type="GO" id="GO:0006006">
    <property type="term" value="P:glucose metabolic process"/>
    <property type="evidence" value="ECO:0007669"/>
    <property type="project" value="UniProtKB-KW"/>
</dbReference>
<feature type="binding site" evidence="7">
    <location>
        <position position="229"/>
    </location>
    <ligand>
        <name>substrate</name>
    </ligand>
</feature>
<dbReference type="AlphaFoldDB" id="A0A1X2LTJ1"/>
<dbReference type="NCBIfam" id="NF009492">
    <property type="entry name" value="PRK12853.1-3"/>
    <property type="match status" value="1"/>
</dbReference>
<evidence type="ECO:0000256" key="3">
    <source>
        <dbReference type="ARBA" id="ARBA00022526"/>
    </source>
</evidence>
<dbReference type="PIRSF" id="PIRSF000110">
    <property type="entry name" value="G6PD"/>
    <property type="match status" value="1"/>
</dbReference>
<dbReference type="Gene3D" id="3.40.50.720">
    <property type="entry name" value="NAD(P)-binding Rossmann-like Domain"/>
    <property type="match status" value="1"/>
</dbReference>
<evidence type="ECO:0000256" key="4">
    <source>
        <dbReference type="ARBA" id="ARBA00022857"/>
    </source>
</evidence>
<reference evidence="10 11" key="1">
    <citation type="submission" date="2017-04" db="EMBL/GenBank/DDBJ databases">
        <title>The new phylogeny of genus Mycobacterium.</title>
        <authorList>
            <person name="Tortoli E."/>
            <person name="Trovato A."/>
            <person name="Cirillo D.M."/>
        </authorList>
    </citation>
    <scope>NUCLEOTIDE SEQUENCE [LARGE SCALE GENOMIC DNA]</scope>
    <source>
        <strain evidence="10 11">TBL 1200985</strain>
    </source>
</reference>
<keyword evidence="6 7" id="KW-0119">Carbohydrate metabolism</keyword>
<evidence type="ECO:0000259" key="8">
    <source>
        <dbReference type="Pfam" id="PF00479"/>
    </source>
</evidence>
<dbReference type="InterPro" id="IPR022674">
    <property type="entry name" value="G6P_DH_NAD-bd"/>
</dbReference>
<dbReference type="InterPro" id="IPR036291">
    <property type="entry name" value="NAD(P)-bd_dom_sf"/>
</dbReference>
<dbReference type="PROSITE" id="PS00069">
    <property type="entry name" value="G6P_DEHYDROGENASE"/>
    <property type="match status" value="1"/>
</dbReference>
<feature type="binding site" evidence="7">
    <location>
        <position position="320"/>
    </location>
    <ligand>
        <name>substrate</name>
    </ligand>
</feature>
<evidence type="ECO:0000313" key="11">
    <source>
        <dbReference type="Proteomes" id="UP000193247"/>
    </source>
</evidence>